<evidence type="ECO:0000313" key="2">
    <source>
        <dbReference type="Proteomes" id="UP001162318"/>
    </source>
</evidence>
<organism evidence="1 2">
    <name type="scientific">Sphingobium yanoikuyae</name>
    <name type="common">Sphingomonas yanoikuyae</name>
    <dbReference type="NCBI Taxonomy" id="13690"/>
    <lineage>
        <taxon>Bacteria</taxon>
        <taxon>Pseudomonadati</taxon>
        <taxon>Pseudomonadota</taxon>
        <taxon>Alphaproteobacteria</taxon>
        <taxon>Sphingomonadales</taxon>
        <taxon>Sphingomonadaceae</taxon>
        <taxon>Sphingobium</taxon>
    </lineage>
</organism>
<dbReference type="RefSeq" id="WP_279730032.1">
    <property type="nucleotide sequence ID" value="NZ_JAOCKX010000025.1"/>
</dbReference>
<proteinExistence type="predicted"/>
<dbReference type="Proteomes" id="UP001162318">
    <property type="component" value="Unassembled WGS sequence"/>
</dbReference>
<accession>A0AA42WW16</accession>
<dbReference type="InterPro" id="IPR010985">
    <property type="entry name" value="Ribbon_hlx_hlx"/>
</dbReference>
<dbReference type="SUPFAM" id="SSF47598">
    <property type="entry name" value="Ribbon-helix-helix"/>
    <property type="match status" value="1"/>
</dbReference>
<evidence type="ECO:0000313" key="1">
    <source>
        <dbReference type="EMBL" id="MDH2132788.1"/>
    </source>
</evidence>
<reference evidence="1" key="1">
    <citation type="submission" date="2022-09" db="EMBL/GenBank/DDBJ databases">
        <title>Intensive care unit water sources are persistently colonized with multi-drug resistant bacteria and are the site of extensive horizontal gene transfer of antibiotic resistance genes.</title>
        <authorList>
            <person name="Diorio-Toth L."/>
        </authorList>
    </citation>
    <scope>NUCLEOTIDE SEQUENCE</scope>
    <source>
        <strain evidence="1">GD03659</strain>
    </source>
</reference>
<protein>
    <submittedName>
        <fullName evidence="1">Ribbon-helix-helix domain-containing protein</fullName>
    </submittedName>
</protein>
<dbReference type="CDD" id="cd21631">
    <property type="entry name" value="RHH_CopG_NikR-like"/>
    <property type="match status" value="1"/>
</dbReference>
<name>A0AA42WW16_SPHYA</name>
<comment type="caution">
    <text evidence="1">The sequence shown here is derived from an EMBL/GenBank/DDBJ whole genome shotgun (WGS) entry which is preliminary data.</text>
</comment>
<sequence>MTRVTIRFDDNLYRRIASGASESGTSTAAYIRDILDRYEGTDAAGYHARFDELQAATIQIFAVMVAAVGAQTPDLLAKGMRDARMLLLDRGLLDPEVPQS</sequence>
<gene>
    <name evidence="1" type="ORF">N5J77_16800</name>
</gene>
<dbReference type="AlphaFoldDB" id="A0AA42WW16"/>
<dbReference type="GO" id="GO:0006355">
    <property type="term" value="P:regulation of DNA-templated transcription"/>
    <property type="evidence" value="ECO:0007669"/>
    <property type="project" value="InterPro"/>
</dbReference>
<dbReference type="EMBL" id="JAOCKX010000025">
    <property type="protein sequence ID" value="MDH2132788.1"/>
    <property type="molecule type" value="Genomic_DNA"/>
</dbReference>